<sequence length="225" mass="24835">MLRTVSVERVRALMETSNGCTTCSSRMLEIPPCRTLTDTRNQAEQESERTLRTLMPAILSPWACLLRSSVTVEMGFRPAFSASVEGITSRASAYARTQYASMPARVREYSARRTASSISGAPPPAIRALRKRRRSIDCTRADGESKQDGGRSLAAAGDERPGFNFSSSGREDVDVRTLGNGRPFAMELLDPHRTKLSNVEMKQLQEVIFITHSQNIIIIIISVPS</sequence>
<dbReference type="PANTHER" id="PTHR21568">
    <property type="entry name" value="TRNA PSEUDOURIDINE SYNTHASE PUS10"/>
    <property type="match status" value="1"/>
</dbReference>
<dbReference type="GO" id="GO:0160148">
    <property type="term" value="F:tRNA pseudouridine(55) synthase activity"/>
    <property type="evidence" value="ECO:0007669"/>
    <property type="project" value="UniProtKB-EC"/>
</dbReference>
<keyword evidence="2" id="KW-0819">tRNA processing</keyword>
<keyword evidence="3" id="KW-0413">Isomerase</keyword>
<reference evidence="6 7" key="1">
    <citation type="submission" date="2019-03" db="EMBL/GenBank/DDBJ databases">
        <title>First draft genome of Liparis tanakae, snailfish: a comprehensive survey of snailfish specific genes.</title>
        <authorList>
            <person name="Kim W."/>
            <person name="Song I."/>
            <person name="Jeong J.-H."/>
            <person name="Kim D."/>
            <person name="Kim S."/>
            <person name="Ryu S."/>
            <person name="Song J.Y."/>
            <person name="Lee S.K."/>
        </authorList>
    </citation>
    <scope>NUCLEOTIDE SEQUENCE [LARGE SCALE GENOMIC DNA]</scope>
    <source>
        <tissue evidence="6">Muscle</tissue>
    </source>
</reference>
<dbReference type="EMBL" id="SRLO01000333">
    <property type="protein sequence ID" value="TNN60465.1"/>
    <property type="molecule type" value="Genomic_DNA"/>
</dbReference>
<dbReference type="Pfam" id="PF21238">
    <property type="entry name" value="Pus10_C"/>
    <property type="match status" value="1"/>
</dbReference>
<evidence type="ECO:0000256" key="3">
    <source>
        <dbReference type="ARBA" id="ARBA00023235"/>
    </source>
</evidence>
<keyword evidence="7" id="KW-1185">Reference proteome</keyword>
<feature type="compositionally biased region" description="Basic and acidic residues" evidence="4">
    <location>
        <begin position="135"/>
        <end position="149"/>
    </location>
</feature>
<evidence type="ECO:0000313" key="6">
    <source>
        <dbReference type="EMBL" id="TNN60465.1"/>
    </source>
</evidence>
<feature type="region of interest" description="Disordered" evidence="4">
    <location>
        <begin position="131"/>
        <end position="172"/>
    </location>
</feature>
<evidence type="ECO:0000256" key="1">
    <source>
        <dbReference type="ARBA" id="ARBA00012787"/>
    </source>
</evidence>
<dbReference type="InterPro" id="IPR039894">
    <property type="entry name" value="Pus10-like"/>
</dbReference>
<dbReference type="OrthoDB" id="271937at2759"/>
<comment type="caution">
    <text evidence="6">The sequence shown here is derived from an EMBL/GenBank/DDBJ whole genome shotgun (WGS) entry which is preliminary data.</text>
</comment>
<accession>A0A4Z2H5A4</accession>
<evidence type="ECO:0000259" key="5">
    <source>
        <dbReference type="Pfam" id="PF21238"/>
    </source>
</evidence>
<proteinExistence type="predicted"/>
<evidence type="ECO:0000256" key="2">
    <source>
        <dbReference type="ARBA" id="ARBA00022694"/>
    </source>
</evidence>
<dbReference type="GO" id="GO:0031119">
    <property type="term" value="P:tRNA pseudouridine synthesis"/>
    <property type="evidence" value="ECO:0007669"/>
    <property type="project" value="TreeGrafter"/>
</dbReference>
<dbReference type="Gene3D" id="3.30.70.2510">
    <property type="match status" value="1"/>
</dbReference>
<gene>
    <name evidence="6" type="primary">Pus10_2</name>
    <name evidence="6" type="ORF">EYF80_029316</name>
</gene>
<dbReference type="PANTHER" id="PTHR21568:SF0">
    <property type="entry name" value="TRNA PSEUDOURIDINE SYNTHASE PUS10"/>
    <property type="match status" value="1"/>
</dbReference>
<feature type="domain" description="Pus10-like C-terminal" evidence="5">
    <location>
        <begin position="162"/>
        <end position="209"/>
    </location>
</feature>
<evidence type="ECO:0000256" key="4">
    <source>
        <dbReference type="SAM" id="MobiDB-lite"/>
    </source>
</evidence>
<protein>
    <recommendedName>
        <fullName evidence="1">tRNA pseudouridine(55) synthase</fullName>
        <ecNumber evidence="1">5.4.99.25</ecNumber>
    </recommendedName>
</protein>
<dbReference type="EC" id="5.4.99.25" evidence="1"/>
<organism evidence="6 7">
    <name type="scientific">Liparis tanakae</name>
    <name type="common">Tanaka's snailfish</name>
    <dbReference type="NCBI Taxonomy" id="230148"/>
    <lineage>
        <taxon>Eukaryota</taxon>
        <taxon>Metazoa</taxon>
        <taxon>Chordata</taxon>
        <taxon>Craniata</taxon>
        <taxon>Vertebrata</taxon>
        <taxon>Euteleostomi</taxon>
        <taxon>Actinopterygii</taxon>
        <taxon>Neopterygii</taxon>
        <taxon>Teleostei</taxon>
        <taxon>Neoteleostei</taxon>
        <taxon>Acanthomorphata</taxon>
        <taxon>Eupercaria</taxon>
        <taxon>Perciformes</taxon>
        <taxon>Cottioidei</taxon>
        <taxon>Cottales</taxon>
        <taxon>Liparidae</taxon>
        <taxon>Liparis</taxon>
    </lineage>
</organism>
<dbReference type="InterPro" id="IPR048741">
    <property type="entry name" value="Pus10-like_C"/>
</dbReference>
<dbReference type="Proteomes" id="UP000314294">
    <property type="component" value="Unassembled WGS sequence"/>
</dbReference>
<dbReference type="AlphaFoldDB" id="A0A4Z2H5A4"/>
<evidence type="ECO:0000313" key="7">
    <source>
        <dbReference type="Proteomes" id="UP000314294"/>
    </source>
</evidence>
<name>A0A4Z2H5A4_9TELE</name>